<protein>
    <submittedName>
        <fullName evidence="2">FXYD domain-containing ion transport regulator 1, isoform CRA_f</fullName>
    </submittedName>
</protein>
<keyword evidence="1" id="KW-0732">Signal</keyword>
<accession>A6JA49</accession>
<organism evidence="2 3">
    <name type="scientific">Rattus norvegicus</name>
    <name type="common">Rat</name>
    <dbReference type="NCBI Taxonomy" id="10116"/>
    <lineage>
        <taxon>Eukaryota</taxon>
        <taxon>Metazoa</taxon>
        <taxon>Chordata</taxon>
        <taxon>Craniata</taxon>
        <taxon>Vertebrata</taxon>
        <taxon>Euteleostomi</taxon>
        <taxon>Mammalia</taxon>
        <taxon>Eutheria</taxon>
        <taxon>Euarchontoglires</taxon>
        <taxon>Glires</taxon>
        <taxon>Rodentia</taxon>
        <taxon>Myomorpha</taxon>
        <taxon>Muroidea</taxon>
        <taxon>Muridae</taxon>
        <taxon>Murinae</taxon>
        <taxon>Rattus</taxon>
    </lineage>
</organism>
<dbReference type="RGD" id="69306">
    <property type="gene designation" value="Fxyd1"/>
</dbReference>
<evidence type="ECO:0000313" key="4">
    <source>
        <dbReference type="RGD" id="69306"/>
    </source>
</evidence>
<gene>
    <name evidence="2 4" type="primary">Fxyd1</name>
    <name evidence="2" type="ORF">rCG_54000</name>
</gene>
<feature type="non-terminal residue" evidence="2">
    <location>
        <position position="94"/>
    </location>
</feature>
<name>A6JA49_RAT</name>
<sequence>MGAMASPGHILIVCVCLLSMASAEAPQEPDPFTYELGNPTKRRELSAAPSAVCPPAGGRTSTWLQETQPEPPWHLTPLPTQLLACDHLQRPLHQ</sequence>
<evidence type="ECO:0000313" key="2">
    <source>
        <dbReference type="EMBL" id="EDM07676.1"/>
    </source>
</evidence>
<proteinExistence type="predicted"/>
<dbReference type="EMBL" id="CH473979">
    <property type="protein sequence ID" value="EDM07676.1"/>
    <property type="molecule type" value="Genomic_DNA"/>
</dbReference>
<dbReference type="AlphaFoldDB" id="A6JA49"/>
<evidence type="ECO:0000313" key="3">
    <source>
        <dbReference type="Proteomes" id="UP000234681"/>
    </source>
</evidence>
<reference evidence="2 3" key="1">
    <citation type="submission" date="2005-09" db="EMBL/GenBank/DDBJ databases">
        <authorList>
            <person name="Mural R.J."/>
            <person name="Li P.W."/>
            <person name="Adams M.D."/>
            <person name="Amanatides P.G."/>
            <person name="Baden-Tillson H."/>
            <person name="Barnstead M."/>
            <person name="Chin S.H."/>
            <person name="Dew I."/>
            <person name="Evans C.A."/>
            <person name="Ferriera S."/>
            <person name="Flanigan M."/>
            <person name="Fosler C."/>
            <person name="Glodek A."/>
            <person name="Gu Z."/>
            <person name="Holt R.A."/>
            <person name="Jennings D."/>
            <person name="Kraft C.L."/>
            <person name="Lu F."/>
            <person name="Nguyen T."/>
            <person name="Nusskern D.R."/>
            <person name="Pfannkoch C.M."/>
            <person name="Sitter C."/>
            <person name="Sutton G.G."/>
            <person name="Venter J.C."/>
            <person name="Wang Z."/>
            <person name="Woodage T."/>
            <person name="Zheng X.H."/>
            <person name="Zhong F."/>
        </authorList>
    </citation>
    <scope>NUCLEOTIDE SEQUENCE [LARGE SCALE GENOMIC DNA]</scope>
    <source>
        <strain>BN</strain>
        <strain evidence="3">Sprague-Dawley</strain>
    </source>
</reference>
<dbReference type="Proteomes" id="UP000234681">
    <property type="component" value="Chromosome 1"/>
</dbReference>
<evidence type="ECO:0000256" key="1">
    <source>
        <dbReference type="SAM" id="SignalP"/>
    </source>
</evidence>
<feature type="chain" id="PRO_5039905900" evidence="1">
    <location>
        <begin position="24"/>
        <end position="94"/>
    </location>
</feature>
<feature type="signal peptide" evidence="1">
    <location>
        <begin position="1"/>
        <end position="23"/>
    </location>
</feature>